<name>A0A7C4NM99_9CREN</name>
<evidence type="ECO:0000313" key="2">
    <source>
        <dbReference type="EMBL" id="HGQ65269.1"/>
    </source>
</evidence>
<sequence length="224" mass="26368">MNLKPIDVAILEAYRRYGQKLYMVLSTAIRIAKTNRLKGLKLPGDFEYRNLIEELEKQNFKYNPSMLLRILEREYNIITTTYKTNNQHWYKFKDLEEVERALNNSMGFSLDVEDPTIAMLKIQIKSLQVNYWSKRLKQMSIKDKLSSADIKLFQKFAFNVLPKIVKILWKAEEYEDQLYAEVNILKELISLANVVADRIDIDISISDTIESTATFKIIEENNLR</sequence>
<protein>
    <submittedName>
        <fullName evidence="2">Uncharacterized protein</fullName>
    </submittedName>
</protein>
<dbReference type="EMBL" id="DTCK01000041">
    <property type="protein sequence ID" value="HGQ36534.1"/>
    <property type="molecule type" value="Genomic_DNA"/>
</dbReference>
<proteinExistence type="predicted"/>
<comment type="caution">
    <text evidence="2">The sequence shown here is derived from an EMBL/GenBank/DDBJ whole genome shotgun (WGS) entry which is preliminary data.</text>
</comment>
<dbReference type="EMBL" id="DTBD01000084">
    <property type="protein sequence ID" value="HGQ65269.1"/>
    <property type="molecule type" value="Genomic_DNA"/>
</dbReference>
<accession>A0A7C4NM99</accession>
<gene>
    <name evidence="2" type="ORF">ENU08_08520</name>
    <name evidence="1" type="ORF">ENU41_07695</name>
</gene>
<evidence type="ECO:0000313" key="1">
    <source>
        <dbReference type="EMBL" id="HGQ36534.1"/>
    </source>
</evidence>
<dbReference type="AlphaFoldDB" id="A0A7C4NM99"/>
<organism evidence="2">
    <name type="scientific">Ignisphaera aggregans</name>
    <dbReference type="NCBI Taxonomy" id="334771"/>
    <lineage>
        <taxon>Archaea</taxon>
        <taxon>Thermoproteota</taxon>
        <taxon>Thermoprotei</taxon>
        <taxon>Desulfurococcales</taxon>
        <taxon>Desulfurococcaceae</taxon>
        <taxon>Ignisphaera</taxon>
    </lineage>
</organism>
<reference evidence="2" key="1">
    <citation type="journal article" date="2020" name="mSystems">
        <title>Genome- and Community-Level Interaction Insights into Carbon Utilization and Element Cycling Functions of Hydrothermarchaeota in Hydrothermal Sediment.</title>
        <authorList>
            <person name="Zhou Z."/>
            <person name="Liu Y."/>
            <person name="Xu W."/>
            <person name="Pan J."/>
            <person name="Luo Z.H."/>
            <person name="Li M."/>
        </authorList>
    </citation>
    <scope>NUCLEOTIDE SEQUENCE [LARGE SCALE GENOMIC DNA]</scope>
    <source>
        <strain evidence="2">SpSt-637</strain>
        <strain evidence="1">SpSt-667</strain>
    </source>
</reference>